<reference evidence="2" key="1">
    <citation type="submission" date="2023-05" db="EMBL/GenBank/DDBJ databases">
        <title>Cataloging the Phylogenetic Diversity of Human Bladder Bacteria.</title>
        <authorList>
            <person name="Du J."/>
        </authorList>
    </citation>
    <scope>NUCLEOTIDE SEQUENCE</scope>
    <source>
        <strain evidence="2">UMB9226</strain>
    </source>
</reference>
<feature type="transmembrane region" description="Helical" evidence="1">
    <location>
        <begin position="26"/>
        <end position="48"/>
    </location>
</feature>
<dbReference type="RefSeq" id="WP_285043587.1">
    <property type="nucleotide sequence ID" value="NZ_JASOGN010000044.1"/>
</dbReference>
<evidence type="ECO:0000256" key="1">
    <source>
        <dbReference type="SAM" id="Phobius"/>
    </source>
</evidence>
<name>A0AAW6XLH5_9LACO</name>
<dbReference type="AlphaFoldDB" id="A0AAW6XLH5"/>
<keyword evidence="1" id="KW-0812">Transmembrane</keyword>
<protein>
    <submittedName>
        <fullName evidence="2">Uncharacterized protein</fullName>
    </submittedName>
</protein>
<keyword evidence="1" id="KW-1133">Transmembrane helix</keyword>
<proteinExistence type="predicted"/>
<evidence type="ECO:0000313" key="3">
    <source>
        <dbReference type="Proteomes" id="UP001230300"/>
    </source>
</evidence>
<comment type="caution">
    <text evidence="2">The sequence shown here is derived from an EMBL/GenBank/DDBJ whole genome shotgun (WGS) entry which is preliminary data.</text>
</comment>
<dbReference type="EMBL" id="JASOGN010000044">
    <property type="protein sequence ID" value="MDK6503351.1"/>
    <property type="molecule type" value="Genomic_DNA"/>
</dbReference>
<keyword evidence="1" id="KW-0472">Membrane</keyword>
<organism evidence="2 3">
    <name type="scientific">Lactobacillus crispatus</name>
    <dbReference type="NCBI Taxonomy" id="47770"/>
    <lineage>
        <taxon>Bacteria</taxon>
        <taxon>Bacillati</taxon>
        <taxon>Bacillota</taxon>
        <taxon>Bacilli</taxon>
        <taxon>Lactobacillales</taxon>
        <taxon>Lactobacillaceae</taxon>
        <taxon>Lactobacillus</taxon>
    </lineage>
</organism>
<evidence type="ECO:0000313" key="2">
    <source>
        <dbReference type="EMBL" id="MDK6503351.1"/>
    </source>
</evidence>
<accession>A0AAW6XLH5</accession>
<dbReference type="Proteomes" id="UP001230300">
    <property type="component" value="Unassembled WGS sequence"/>
</dbReference>
<sequence length="238" mass="28272">MNSYIIFLSKNIKVIYLKEPQNNTSLIISILSLIISLVVPLITIWLSIQKEKRENARVKMYYDKKTQWVYAMVDRRDFNPIPDTLQGLWNFNIRILNTSDKDIGFFDFLIQDKNNNQIDYYSKLQLPVNTQVDTILVNPSEKLVEFPIQLPAEHGVFLAHQETNLSVVIKSNYDIDDLCFSFKVARELEIWERIYNYFHHRSFEATMDIYCGKVKVNSNNKPNYNKMKQDFDRYYRQG</sequence>
<gene>
    <name evidence="2" type="ORF">QP235_09265</name>
</gene>